<gene>
    <name evidence="2" type="ORF">Ocin01_04556</name>
</gene>
<proteinExistence type="predicted"/>
<sequence>MKNAIAFTILLVFAFICIAYAMDPRHTAWNGCNCQCGGERGEIVGTVLVKELHSLQDRNMFQHFMDKKMDINGLE</sequence>
<dbReference type="Proteomes" id="UP000094527">
    <property type="component" value="Unassembled WGS sequence"/>
</dbReference>
<organism evidence="2 3">
    <name type="scientific">Orchesella cincta</name>
    <name type="common">Springtail</name>
    <name type="synonym">Podura cincta</name>
    <dbReference type="NCBI Taxonomy" id="48709"/>
    <lineage>
        <taxon>Eukaryota</taxon>
        <taxon>Metazoa</taxon>
        <taxon>Ecdysozoa</taxon>
        <taxon>Arthropoda</taxon>
        <taxon>Hexapoda</taxon>
        <taxon>Collembola</taxon>
        <taxon>Entomobryomorpha</taxon>
        <taxon>Entomobryoidea</taxon>
        <taxon>Orchesellidae</taxon>
        <taxon>Orchesellinae</taxon>
        <taxon>Orchesella</taxon>
    </lineage>
</organism>
<evidence type="ECO:0000313" key="2">
    <source>
        <dbReference type="EMBL" id="ODN02125.1"/>
    </source>
</evidence>
<dbReference type="EMBL" id="LJIJ01000124">
    <property type="protein sequence ID" value="ODN02125.1"/>
    <property type="molecule type" value="Genomic_DNA"/>
</dbReference>
<dbReference type="AlphaFoldDB" id="A0A1D2NAM6"/>
<name>A0A1D2NAM6_ORCCI</name>
<accession>A0A1D2NAM6</accession>
<protein>
    <submittedName>
        <fullName evidence="2">Uncharacterized protein</fullName>
    </submittedName>
</protein>
<feature type="signal peptide" evidence="1">
    <location>
        <begin position="1"/>
        <end position="21"/>
    </location>
</feature>
<keyword evidence="3" id="KW-1185">Reference proteome</keyword>
<reference evidence="2 3" key="1">
    <citation type="journal article" date="2016" name="Genome Biol. Evol.">
        <title>Gene Family Evolution Reflects Adaptation to Soil Environmental Stressors in the Genome of the Collembolan Orchesella cincta.</title>
        <authorList>
            <person name="Faddeeva-Vakhrusheva A."/>
            <person name="Derks M.F."/>
            <person name="Anvar S.Y."/>
            <person name="Agamennone V."/>
            <person name="Suring W."/>
            <person name="Smit S."/>
            <person name="van Straalen N.M."/>
            <person name="Roelofs D."/>
        </authorList>
    </citation>
    <scope>NUCLEOTIDE SEQUENCE [LARGE SCALE GENOMIC DNA]</scope>
    <source>
        <tissue evidence="2">Mixed pool</tissue>
    </source>
</reference>
<comment type="caution">
    <text evidence="2">The sequence shown here is derived from an EMBL/GenBank/DDBJ whole genome shotgun (WGS) entry which is preliminary data.</text>
</comment>
<feature type="chain" id="PRO_5008905300" evidence="1">
    <location>
        <begin position="22"/>
        <end position="75"/>
    </location>
</feature>
<keyword evidence="1" id="KW-0732">Signal</keyword>
<evidence type="ECO:0000313" key="3">
    <source>
        <dbReference type="Proteomes" id="UP000094527"/>
    </source>
</evidence>
<evidence type="ECO:0000256" key="1">
    <source>
        <dbReference type="SAM" id="SignalP"/>
    </source>
</evidence>